<proteinExistence type="predicted"/>
<keyword evidence="4 5" id="KW-0472">Membrane</keyword>
<protein>
    <recommendedName>
        <fullName evidence="8">DoxX family protein</fullName>
    </recommendedName>
</protein>
<dbReference type="EMBL" id="BSTX01000004">
    <property type="protein sequence ID" value="GLZ80363.1"/>
    <property type="molecule type" value="Genomic_DNA"/>
</dbReference>
<keyword evidence="7" id="KW-1185">Reference proteome</keyword>
<evidence type="ECO:0000256" key="2">
    <source>
        <dbReference type="ARBA" id="ARBA00022692"/>
    </source>
</evidence>
<comment type="subcellular location">
    <subcellularLocation>
        <location evidence="1">Membrane</location>
        <topology evidence="1">Multi-pass membrane protein</topology>
    </subcellularLocation>
</comment>
<name>A0A9W6WBS2_9ACTN</name>
<evidence type="ECO:0000313" key="6">
    <source>
        <dbReference type="EMBL" id="GLZ80363.1"/>
    </source>
</evidence>
<reference evidence="6" key="1">
    <citation type="submission" date="2023-03" db="EMBL/GenBank/DDBJ databases">
        <title>Actinorhabdospora filicis NBRC 111898.</title>
        <authorList>
            <person name="Ichikawa N."/>
            <person name="Sato H."/>
            <person name="Tonouchi N."/>
        </authorList>
    </citation>
    <scope>NUCLEOTIDE SEQUENCE</scope>
    <source>
        <strain evidence="6">NBRC 111898</strain>
    </source>
</reference>
<feature type="transmembrane region" description="Helical" evidence="5">
    <location>
        <begin position="104"/>
        <end position="122"/>
    </location>
</feature>
<evidence type="ECO:0000256" key="4">
    <source>
        <dbReference type="ARBA" id="ARBA00023136"/>
    </source>
</evidence>
<evidence type="ECO:0000256" key="1">
    <source>
        <dbReference type="ARBA" id="ARBA00004141"/>
    </source>
</evidence>
<dbReference type="Proteomes" id="UP001165079">
    <property type="component" value="Unassembled WGS sequence"/>
</dbReference>
<gene>
    <name evidence="6" type="ORF">Afil01_51700</name>
</gene>
<feature type="transmembrane region" description="Helical" evidence="5">
    <location>
        <begin position="7"/>
        <end position="27"/>
    </location>
</feature>
<organism evidence="6 7">
    <name type="scientific">Actinorhabdospora filicis</name>
    <dbReference type="NCBI Taxonomy" id="1785913"/>
    <lineage>
        <taxon>Bacteria</taxon>
        <taxon>Bacillati</taxon>
        <taxon>Actinomycetota</taxon>
        <taxon>Actinomycetes</taxon>
        <taxon>Micromonosporales</taxon>
        <taxon>Micromonosporaceae</taxon>
        <taxon>Actinorhabdospora</taxon>
    </lineage>
</organism>
<dbReference type="InterPro" id="IPR032808">
    <property type="entry name" value="DoxX"/>
</dbReference>
<comment type="caution">
    <text evidence="6">The sequence shown here is derived from an EMBL/GenBank/DDBJ whole genome shotgun (WGS) entry which is preliminary data.</text>
</comment>
<dbReference type="AlphaFoldDB" id="A0A9W6WBS2"/>
<evidence type="ECO:0000313" key="7">
    <source>
        <dbReference type="Proteomes" id="UP001165079"/>
    </source>
</evidence>
<evidence type="ECO:0000256" key="3">
    <source>
        <dbReference type="ARBA" id="ARBA00022989"/>
    </source>
</evidence>
<evidence type="ECO:0000256" key="5">
    <source>
        <dbReference type="SAM" id="Phobius"/>
    </source>
</evidence>
<evidence type="ECO:0008006" key="8">
    <source>
        <dbReference type="Google" id="ProtNLM"/>
    </source>
</evidence>
<keyword evidence="2 5" id="KW-0812">Transmembrane</keyword>
<feature type="transmembrane region" description="Helical" evidence="5">
    <location>
        <begin position="73"/>
        <end position="92"/>
    </location>
</feature>
<keyword evidence="3 5" id="KW-1133">Transmembrane helix</keyword>
<dbReference type="GO" id="GO:0016020">
    <property type="term" value="C:membrane"/>
    <property type="evidence" value="ECO:0007669"/>
    <property type="project" value="UniProtKB-SubCell"/>
</dbReference>
<sequence length="139" mass="15007">MVRRLVTVFYWIIALEFLVGAVTKYWPGTGPLGSDYAAKFTGWGYPAWVRFLVGSIELVCAVLLVIPNRRARFLGAGSLVLLLVGAVTTHIVNHDPVSESTAAPLHLVITAVFALVNWPAHWTDLLPGRRGRVGAATGG</sequence>
<feature type="transmembrane region" description="Helical" evidence="5">
    <location>
        <begin position="47"/>
        <end position="66"/>
    </location>
</feature>
<accession>A0A9W6WBS2</accession>
<dbReference type="Pfam" id="PF13564">
    <property type="entry name" value="DoxX_2"/>
    <property type="match status" value="1"/>
</dbReference>